<keyword evidence="1" id="KW-0472">Membrane</keyword>
<dbReference type="EMBL" id="MU005764">
    <property type="protein sequence ID" value="KAF2715444.1"/>
    <property type="molecule type" value="Genomic_DNA"/>
</dbReference>
<accession>A0A6G1KRG2</accession>
<organism evidence="2 3">
    <name type="scientific">Pleomassaria siparia CBS 279.74</name>
    <dbReference type="NCBI Taxonomy" id="1314801"/>
    <lineage>
        <taxon>Eukaryota</taxon>
        <taxon>Fungi</taxon>
        <taxon>Dikarya</taxon>
        <taxon>Ascomycota</taxon>
        <taxon>Pezizomycotina</taxon>
        <taxon>Dothideomycetes</taxon>
        <taxon>Pleosporomycetidae</taxon>
        <taxon>Pleosporales</taxon>
        <taxon>Pleomassariaceae</taxon>
        <taxon>Pleomassaria</taxon>
    </lineage>
</organism>
<evidence type="ECO:0000313" key="2">
    <source>
        <dbReference type="EMBL" id="KAF2715444.1"/>
    </source>
</evidence>
<dbReference type="AlphaFoldDB" id="A0A6G1KRG2"/>
<keyword evidence="1" id="KW-0812">Transmembrane</keyword>
<protein>
    <submittedName>
        <fullName evidence="2">Uncharacterized protein</fullName>
    </submittedName>
</protein>
<dbReference type="Proteomes" id="UP000799428">
    <property type="component" value="Unassembled WGS sequence"/>
</dbReference>
<sequence>MNAWESCQDGCRIMFAGNRLACPRASGQEAYRYRYASYVFLSFAPMVTTVGILCLRKMERSSRGMTGEDLHIVKVGKGSMIGFSSKLQKVSRYGMPIHARIQCNAILCSVQSWTMQTRKMTPNEREKKTATYARVAQKEYVQVFESKVPSQSTSI</sequence>
<gene>
    <name evidence="2" type="ORF">K504DRAFT_27099</name>
</gene>
<evidence type="ECO:0000256" key="1">
    <source>
        <dbReference type="SAM" id="Phobius"/>
    </source>
</evidence>
<name>A0A6G1KRG2_9PLEO</name>
<keyword evidence="3" id="KW-1185">Reference proteome</keyword>
<keyword evidence="1" id="KW-1133">Transmembrane helix</keyword>
<feature type="transmembrane region" description="Helical" evidence="1">
    <location>
        <begin position="35"/>
        <end position="55"/>
    </location>
</feature>
<evidence type="ECO:0000313" key="3">
    <source>
        <dbReference type="Proteomes" id="UP000799428"/>
    </source>
</evidence>
<proteinExistence type="predicted"/>
<reference evidence="2" key="1">
    <citation type="journal article" date="2020" name="Stud. Mycol.">
        <title>101 Dothideomycetes genomes: a test case for predicting lifestyles and emergence of pathogens.</title>
        <authorList>
            <person name="Haridas S."/>
            <person name="Albert R."/>
            <person name="Binder M."/>
            <person name="Bloem J."/>
            <person name="Labutti K."/>
            <person name="Salamov A."/>
            <person name="Andreopoulos B."/>
            <person name="Baker S."/>
            <person name="Barry K."/>
            <person name="Bills G."/>
            <person name="Bluhm B."/>
            <person name="Cannon C."/>
            <person name="Castanera R."/>
            <person name="Culley D."/>
            <person name="Daum C."/>
            <person name="Ezra D."/>
            <person name="Gonzalez J."/>
            <person name="Henrissat B."/>
            <person name="Kuo A."/>
            <person name="Liang C."/>
            <person name="Lipzen A."/>
            <person name="Lutzoni F."/>
            <person name="Magnuson J."/>
            <person name="Mondo S."/>
            <person name="Nolan M."/>
            <person name="Ohm R."/>
            <person name="Pangilinan J."/>
            <person name="Park H.-J."/>
            <person name="Ramirez L."/>
            <person name="Alfaro M."/>
            <person name="Sun H."/>
            <person name="Tritt A."/>
            <person name="Yoshinaga Y."/>
            <person name="Zwiers L.-H."/>
            <person name="Turgeon B."/>
            <person name="Goodwin S."/>
            <person name="Spatafora J."/>
            <person name="Crous P."/>
            <person name="Grigoriev I."/>
        </authorList>
    </citation>
    <scope>NUCLEOTIDE SEQUENCE</scope>
    <source>
        <strain evidence="2">CBS 279.74</strain>
    </source>
</reference>